<proteinExistence type="inferred from homology"/>
<dbReference type="Pfam" id="PF03803">
    <property type="entry name" value="Scramblase"/>
    <property type="match status" value="1"/>
</dbReference>
<gene>
    <name evidence="4" type="primary">MPUL0A01280</name>
    <name evidence="4" type="ORF">METSCH_A01280</name>
</gene>
<feature type="compositionally biased region" description="Polar residues" evidence="3">
    <location>
        <begin position="71"/>
        <end position="82"/>
    </location>
</feature>
<evidence type="ECO:0000313" key="5">
    <source>
        <dbReference type="Proteomes" id="UP000292447"/>
    </source>
</evidence>
<protein>
    <recommendedName>
        <fullName evidence="2">Phospholipid scramblase</fullName>
    </recommendedName>
</protein>
<evidence type="ECO:0000313" key="4">
    <source>
        <dbReference type="EMBL" id="QBM85508.1"/>
    </source>
</evidence>
<name>A0A4P6XI69_9ASCO</name>
<dbReference type="GO" id="GO:0017128">
    <property type="term" value="F:phospholipid scramblase activity"/>
    <property type="evidence" value="ECO:0007669"/>
    <property type="project" value="InterPro"/>
</dbReference>
<dbReference type="PANTHER" id="PTHR23248">
    <property type="entry name" value="PHOSPHOLIPID SCRAMBLASE-RELATED"/>
    <property type="match status" value="1"/>
</dbReference>
<dbReference type="PANTHER" id="PTHR23248:SF9">
    <property type="entry name" value="PHOSPHOLIPID SCRAMBLASE"/>
    <property type="match status" value="1"/>
</dbReference>
<dbReference type="AlphaFoldDB" id="A0A4P6XI69"/>
<organism evidence="4 5">
    <name type="scientific">Metschnikowia aff. pulcherrima</name>
    <dbReference type="NCBI Taxonomy" id="2163413"/>
    <lineage>
        <taxon>Eukaryota</taxon>
        <taxon>Fungi</taxon>
        <taxon>Dikarya</taxon>
        <taxon>Ascomycota</taxon>
        <taxon>Saccharomycotina</taxon>
        <taxon>Pichiomycetes</taxon>
        <taxon>Metschnikowiaceae</taxon>
        <taxon>Metschnikowia</taxon>
    </lineage>
</organism>
<feature type="region of interest" description="Disordered" evidence="3">
    <location>
        <begin position="71"/>
        <end position="90"/>
    </location>
</feature>
<comment type="similarity">
    <text evidence="1 2">Belongs to the phospholipid scramblase family.</text>
</comment>
<dbReference type="STRING" id="2163413.A0A4P6XI69"/>
<dbReference type="Proteomes" id="UP000292447">
    <property type="component" value="Chromosome I"/>
</dbReference>
<dbReference type="GO" id="GO:0005886">
    <property type="term" value="C:plasma membrane"/>
    <property type="evidence" value="ECO:0007669"/>
    <property type="project" value="TreeGrafter"/>
</dbReference>
<accession>A0A4P6XI69</accession>
<evidence type="ECO:0000256" key="3">
    <source>
        <dbReference type="SAM" id="MobiDB-lite"/>
    </source>
</evidence>
<dbReference type="InterPro" id="IPR005552">
    <property type="entry name" value="Scramblase"/>
</dbReference>
<reference evidence="5" key="1">
    <citation type="submission" date="2019-03" db="EMBL/GenBank/DDBJ databases">
        <title>Snf2 controls pulcherriminic acid biosynthesis and connects pigmentation and antifungal activity of the yeast Metschnikowia pulcherrima.</title>
        <authorList>
            <person name="Gore-Lloyd D."/>
            <person name="Sumann I."/>
            <person name="Brachmann A.O."/>
            <person name="Schneeberger K."/>
            <person name="Ortiz-Merino R.A."/>
            <person name="Moreno-Beltran M."/>
            <person name="Schlaefli M."/>
            <person name="Kirner P."/>
            <person name="Santos Kron A."/>
            <person name="Wolfe K.H."/>
            <person name="Piel J."/>
            <person name="Ahrens C.H."/>
            <person name="Henk D."/>
            <person name="Freimoser F.M."/>
        </authorList>
    </citation>
    <scope>NUCLEOTIDE SEQUENCE [LARGE SCALE GENOMIC DNA]</scope>
    <source>
        <strain evidence="5">APC 1.2</strain>
    </source>
</reference>
<evidence type="ECO:0000256" key="2">
    <source>
        <dbReference type="RuleBase" id="RU363116"/>
    </source>
</evidence>
<keyword evidence="5" id="KW-1185">Reference proteome</keyword>
<sequence>MSRGHRLRHLSLYTSELPYEQFNMRQIARLRLDLSFSRQLLSRNGSFLSPMLSTMLGHCYRSHYKSAHVSSTTRALSHSTKTLRTRRTEEISPEEIKRLRELRAHRTLSSYYYHESPSSDAREYQNDPSQYRTVFEMPPNENGIITPEDGIYSLLKEPTLVIERQVEFMNVILGFEQANKYKIMNSLGEQIGYMEEKDYGILKMIGRQFFRLHRPFDIDVFNNYGDLLMTIKRPFSFINSHIKCLLPGFDNQGNLMHEVIGESVQSWHLWRRRYNLFKLDDETTDEYNQFGLIDLPFLAFDFPVKNEAGDVIASVDRNWVGLGRELFTDSGVYIIRMDPASFAGLGDMYPSVAGPLTLDQRAILLGNAVSIDFDYFSRHSRQGGGFLSFGSYE</sequence>
<evidence type="ECO:0000256" key="1">
    <source>
        <dbReference type="ARBA" id="ARBA00005350"/>
    </source>
</evidence>
<dbReference type="EMBL" id="CP034456">
    <property type="protein sequence ID" value="QBM85508.1"/>
    <property type="molecule type" value="Genomic_DNA"/>
</dbReference>